<accession>A0A9Q4G0U9</accession>
<reference evidence="2" key="1">
    <citation type="submission" date="2020-06" db="EMBL/GenBank/DDBJ databases">
        <title>Insight into the genomes of haloalkaliphilic bacilli from Kenyan soda lakes.</title>
        <authorList>
            <person name="Mwirichia R."/>
            <person name="Villamizar G.C."/>
            <person name="Poehlein A."/>
            <person name="Mugweru J."/>
            <person name="Kipnyargis A."/>
            <person name="Kiplimo D."/>
            <person name="Orwa P."/>
            <person name="Daniel R."/>
        </authorList>
    </citation>
    <scope>NUCLEOTIDE SEQUENCE</scope>
    <source>
        <strain evidence="2">B1096_S55</strain>
    </source>
</reference>
<proteinExistence type="predicted"/>
<keyword evidence="1" id="KW-0812">Transmembrane</keyword>
<keyword evidence="3" id="KW-1185">Reference proteome</keyword>
<gene>
    <name evidence="2" type="ORF">HXA33_16760</name>
</gene>
<sequence>MTVSSPVGRKGGGAMITVFEALSLMLSFGIFVIALLAFNHKK</sequence>
<dbReference type="Pfam" id="PF16935">
    <property type="entry name" value="Hol_Tox"/>
    <property type="match status" value="1"/>
</dbReference>
<keyword evidence="1" id="KW-1133">Transmembrane helix</keyword>
<evidence type="ECO:0000256" key="1">
    <source>
        <dbReference type="SAM" id="Phobius"/>
    </source>
</evidence>
<dbReference type="AlphaFoldDB" id="A0A9Q4G0U9"/>
<dbReference type="Proteomes" id="UP001057753">
    <property type="component" value="Unassembled WGS sequence"/>
</dbReference>
<evidence type="ECO:0000313" key="3">
    <source>
        <dbReference type="Proteomes" id="UP001057753"/>
    </source>
</evidence>
<evidence type="ECO:0000313" key="2">
    <source>
        <dbReference type="EMBL" id="MCR6098194.1"/>
    </source>
</evidence>
<dbReference type="InterPro" id="IPR031616">
    <property type="entry name" value="BsrE-like"/>
</dbReference>
<comment type="caution">
    <text evidence="2">The sequence shown here is derived from an EMBL/GenBank/DDBJ whole genome shotgun (WGS) entry which is preliminary data.</text>
</comment>
<name>A0A9Q4G0U9_SALAG</name>
<dbReference type="EMBL" id="JABXYM010000001">
    <property type="protein sequence ID" value="MCR6098194.1"/>
    <property type="molecule type" value="Genomic_DNA"/>
</dbReference>
<feature type="transmembrane region" description="Helical" evidence="1">
    <location>
        <begin position="12"/>
        <end position="38"/>
    </location>
</feature>
<protein>
    <submittedName>
        <fullName evidence="2">Holin-like toxin</fullName>
    </submittedName>
</protein>
<organism evidence="2 3">
    <name type="scientific">Salipaludibacillus agaradhaerens</name>
    <name type="common">Bacillus agaradhaerens</name>
    <dbReference type="NCBI Taxonomy" id="76935"/>
    <lineage>
        <taxon>Bacteria</taxon>
        <taxon>Bacillati</taxon>
        <taxon>Bacillota</taxon>
        <taxon>Bacilli</taxon>
        <taxon>Bacillales</taxon>
        <taxon>Bacillaceae</taxon>
    </lineage>
</organism>
<keyword evidence="1" id="KW-0472">Membrane</keyword>